<sequence length="186" mass="19749">MKESTMRIFLVGPRASGKTTLARSLAAALDGDWLDTDTLTQQHAGMSIAELVAARGWEAFRDLESAALAEACAMPAAAAPLLVATGGGMVLRPENRQAMREAGLVLWLDAPGELITARLAAHLDPGQRPSLTGDDPVAEAARVAASRESLYREAAHAVLDAAQPLTELVEQARRRINDHFSGSTQQ</sequence>
<reference evidence="2 3" key="1">
    <citation type="journal article" date="2013" name="J. Bacteriol.">
        <title>Roles of HynAB and Ech, the only two hydrogenases found in the model sulfate reducer Desulfovibrio gigas.</title>
        <authorList>
            <person name="Morais-Silva F.O."/>
            <person name="Santos C.I."/>
            <person name="Rodrigues R."/>
            <person name="Pereira I.A."/>
            <person name="Rodrigues-Pousada C."/>
        </authorList>
    </citation>
    <scope>NUCLEOTIDE SEQUENCE [LARGE SCALE GENOMIC DNA]</scope>
    <source>
        <strain evidence="3">ATCC 19364 / DSM 1382 / NCIMB 9332 / VKM B-1759</strain>
    </source>
</reference>
<protein>
    <recommendedName>
        <fullName evidence="1">Shikimate kinase</fullName>
        <shortName evidence="1">SK</shortName>
        <ecNumber evidence="1">2.7.1.71</ecNumber>
    </recommendedName>
</protein>
<comment type="subcellular location">
    <subcellularLocation>
        <location evidence="1">Cytoplasm</location>
    </subcellularLocation>
</comment>
<comment type="function">
    <text evidence="1">Catalyzes the specific phosphorylation of the 3-hydroxyl group of shikimic acid using ATP as a cosubstrate.</text>
</comment>
<dbReference type="PANTHER" id="PTHR21087:SF21">
    <property type="entry name" value="SHIKIMATE KINASE 2"/>
    <property type="match status" value="1"/>
</dbReference>
<feature type="binding site" evidence="1">
    <location>
        <position position="37"/>
    </location>
    <ligand>
        <name>substrate</name>
    </ligand>
</feature>
<dbReference type="GO" id="GO:0009423">
    <property type="term" value="P:chorismate biosynthetic process"/>
    <property type="evidence" value="ECO:0007669"/>
    <property type="project" value="UniProtKB-UniRule"/>
</dbReference>
<accession>T2GC99</accession>
<dbReference type="GO" id="GO:0004765">
    <property type="term" value="F:shikimate kinase activity"/>
    <property type="evidence" value="ECO:0007669"/>
    <property type="project" value="UniProtKB-UniRule"/>
</dbReference>
<keyword evidence="1" id="KW-0547">Nucleotide-binding</keyword>
<evidence type="ECO:0000256" key="1">
    <source>
        <dbReference type="HAMAP-Rule" id="MF_00109"/>
    </source>
</evidence>
<dbReference type="CDD" id="cd00464">
    <property type="entry name" value="SK"/>
    <property type="match status" value="1"/>
</dbReference>
<comment type="subunit">
    <text evidence="1">Monomer.</text>
</comment>
<proteinExistence type="inferred from homology"/>
<dbReference type="GO" id="GO:0009073">
    <property type="term" value="P:aromatic amino acid family biosynthetic process"/>
    <property type="evidence" value="ECO:0007669"/>
    <property type="project" value="UniProtKB-KW"/>
</dbReference>
<dbReference type="eggNOG" id="COG0703">
    <property type="taxonomic scope" value="Bacteria"/>
</dbReference>
<feature type="binding site" evidence="1">
    <location>
        <begin position="15"/>
        <end position="20"/>
    </location>
    <ligand>
        <name>ATP</name>
        <dbReference type="ChEBI" id="CHEBI:30616"/>
    </ligand>
</feature>
<organism evidence="2 3">
    <name type="scientific">Megalodesulfovibrio gigas (strain ATCC 19364 / DSM 1382 / NCIMB 9332 / VKM B-1759)</name>
    <name type="common">Desulfovibrio gigas</name>
    <dbReference type="NCBI Taxonomy" id="1121448"/>
    <lineage>
        <taxon>Bacteria</taxon>
        <taxon>Pseudomonadati</taxon>
        <taxon>Thermodesulfobacteriota</taxon>
        <taxon>Desulfovibrionia</taxon>
        <taxon>Desulfovibrionales</taxon>
        <taxon>Desulfovibrionaceae</taxon>
        <taxon>Megalodesulfovibrio</taxon>
    </lineage>
</organism>
<dbReference type="Proteomes" id="UP000016587">
    <property type="component" value="Chromosome"/>
</dbReference>
<comment type="caution">
    <text evidence="1">Lacks conserved residue(s) required for the propagation of feature annotation.</text>
</comment>
<feature type="binding site" evidence="1">
    <location>
        <position position="147"/>
    </location>
    <ligand>
        <name>substrate</name>
    </ligand>
</feature>
<name>T2GC99_MEGG1</name>
<dbReference type="HOGENOM" id="CLU_057607_4_3_7"/>
<dbReference type="KEGG" id="dgg:DGI_2169"/>
<dbReference type="GO" id="GO:0008652">
    <property type="term" value="P:amino acid biosynthetic process"/>
    <property type="evidence" value="ECO:0007669"/>
    <property type="project" value="UniProtKB-KW"/>
</dbReference>
<dbReference type="HAMAP" id="MF_00109">
    <property type="entry name" value="Shikimate_kinase"/>
    <property type="match status" value="1"/>
</dbReference>
<dbReference type="PATRIC" id="fig|1121448.10.peg.2123"/>
<dbReference type="GO" id="GO:0005829">
    <property type="term" value="C:cytosol"/>
    <property type="evidence" value="ECO:0007669"/>
    <property type="project" value="TreeGrafter"/>
</dbReference>
<reference evidence="3" key="2">
    <citation type="submission" date="2013-07" db="EMBL/GenBank/DDBJ databases">
        <authorList>
            <person name="Morais-Silva F.O."/>
            <person name="Rezende A.M."/>
            <person name="Pimentel C."/>
            <person name="Resende D.M."/>
            <person name="Santos C.I."/>
            <person name="Clemente C."/>
            <person name="de Oliveira L.M."/>
            <person name="da Silva S.M."/>
            <person name="Costa D.A."/>
            <person name="Varela-Raposo A."/>
            <person name="Horacio E.C.A."/>
            <person name="Matos M."/>
            <person name="Flores O."/>
            <person name="Ruiz J.C."/>
            <person name="Rodrigues-Pousada C."/>
        </authorList>
    </citation>
    <scope>NUCLEOTIDE SEQUENCE [LARGE SCALE GENOMIC DNA]</scope>
    <source>
        <strain evidence="3">ATCC 19364 / DSM 1382 / NCIMB 9332 / VKM B-1759</strain>
    </source>
</reference>
<dbReference type="STRING" id="1121448.DGI_2169"/>
<comment type="cofactor">
    <cofactor evidence="1">
        <name>Mg(2+)</name>
        <dbReference type="ChEBI" id="CHEBI:18420"/>
    </cofactor>
    <text evidence="1">Binds 1 Mg(2+) ion per subunit.</text>
</comment>
<comment type="similarity">
    <text evidence="1">Belongs to the shikimate kinase family.</text>
</comment>
<keyword evidence="1" id="KW-0028">Amino-acid biosynthesis</keyword>
<dbReference type="PRINTS" id="PR01100">
    <property type="entry name" value="SHIKIMTKNASE"/>
</dbReference>
<feature type="binding site" evidence="1">
    <location>
        <position position="128"/>
    </location>
    <ligand>
        <name>ATP</name>
        <dbReference type="ChEBI" id="CHEBI:30616"/>
    </ligand>
</feature>
<dbReference type="PANTHER" id="PTHR21087">
    <property type="entry name" value="SHIKIMATE KINASE"/>
    <property type="match status" value="1"/>
</dbReference>
<feature type="binding site" evidence="1">
    <location>
        <position position="19"/>
    </location>
    <ligand>
        <name>Mg(2+)</name>
        <dbReference type="ChEBI" id="CHEBI:18420"/>
    </ligand>
</feature>
<comment type="pathway">
    <text evidence="1">Metabolic intermediate biosynthesis; chorismate biosynthesis; chorismate from D-erythrose 4-phosphate and phosphoenolpyruvate: step 5/7.</text>
</comment>
<dbReference type="Gene3D" id="3.40.50.300">
    <property type="entry name" value="P-loop containing nucleotide triphosphate hydrolases"/>
    <property type="match status" value="1"/>
</dbReference>
<comment type="catalytic activity">
    <reaction evidence="1">
        <text>shikimate + ATP = 3-phosphoshikimate + ADP + H(+)</text>
        <dbReference type="Rhea" id="RHEA:13121"/>
        <dbReference type="ChEBI" id="CHEBI:15378"/>
        <dbReference type="ChEBI" id="CHEBI:30616"/>
        <dbReference type="ChEBI" id="CHEBI:36208"/>
        <dbReference type="ChEBI" id="CHEBI:145989"/>
        <dbReference type="ChEBI" id="CHEBI:456216"/>
        <dbReference type="EC" id="2.7.1.71"/>
    </reaction>
</comment>
<keyword evidence="1" id="KW-0963">Cytoplasm</keyword>
<keyword evidence="1" id="KW-0460">Magnesium</keyword>
<evidence type="ECO:0000313" key="2">
    <source>
        <dbReference type="EMBL" id="AGW13928.1"/>
    </source>
</evidence>
<dbReference type="SUPFAM" id="SSF52540">
    <property type="entry name" value="P-loop containing nucleoside triphosphate hydrolases"/>
    <property type="match status" value="1"/>
</dbReference>
<keyword evidence="1" id="KW-0067">ATP-binding</keyword>
<dbReference type="InterPro" id="IPR031322">
    <property type="entry name" value="Shikimate/glucono_kinase"/>
</dbReference>
<feature type="binding site" evidence="1">
    <location>
        <position position="87"/>
    </location>
    <ligand>
        <name>substrate</name>
    </ligand>
</feature>
<dbReference type="NCBIfam" id="NF002988">
    <property type="entry name" value="PRK03731.1"/>
    <property type="match status" value="1"/>
</dbReference>
<keyword evidence="1" id="KW-0479">Metal-binding</keyword>
<dbReference type="EMBL" id="CP006585">
    <property type="protein sequence ID" value="AGW13928.1"/>
    <property type="molecule type" value="Genomic_DNA"/>
</dbReference>
<dbReference type="EC" id="2.7.1.71" evidence="1"/>
<gene>
    <name evidence="2" type="primary">aroL</name>
    <name evidence="1" type="synonym">aroK</name>
    <name evidence="2" type="ORF">DGI_2169</name>
</gene>
<keyword evidence="3" id="KW-1185">Reference proteome</keyword>
<keyword evidence="1" id="KW-0808">Transferase</keyword>
<dbReference type="InterPro" id="IPR000623">
    <property type="entry name" value="Shikimate_kinase/TSH1"/>
</dbReference>
<dbReference type="GO" id="GO:0000287">
    <property type="term" value="F:magnesium ion binding"/>
    <property type="evidence" value="ECO:0007669"/>
    <property type="project" value="UniProtKB-UniRule"/>
</dbReference>
<dbReference type="InterPro" id="IPR027417">
    <property type="entry name" value="P-loop_NTPase"/>
</dbReference>
<dbReference type="UniPathway" id="UPA00053">
    <property type="reaction ID" value="UER00088"/>
</dbReference>
<feature type="binding site" evidence="1">
    <location>
        <position position="61"/>
    </location>
    <ligand>
        <name>substrate</name>
    </ligand>
</feature>
<evidence type="ECO:0000313" key="3">
    <source>
        <dbReference type="Proteomes" id="UP000016587"/>
    </source>
</evidence>
<keyword evidence="1" id="KW-0057">Aromatic amino acid biosynthesis</keyword>
<keyword evidence="1 2" id="KW-0418">Kinase</keyword>
<dbReference type="GO" id="GO:0005524">
    <property type="term" value="F:ATP binding"/>
    <property type="evidence" value="ECO:0007669"/>
    <property type="project" value="UniProtKB-UniRule"/>
</dbReference>
<dbReference type="AlphaFoldDB" id="T2GC99"/>
<dbReference type="Pfam" id="PF01202">
    <property type="entry name" value="SKI"/>
    <property type="match status" value="1"/>
</dbReference>